<evidence type="ECO:0000256" key="1">
    <source>
        <dbReference type="SAM" id="SignalP"/>
    </source>
</evidence>
<evidence type="ECO:0000313" key="3">
    <source>
        <dbReference type="EMBL" id="GAA0604438.1"/>
    </source>
</evidence>
<dbReference type="SUPFAM" id="SSF52266">
    <property type="entry name" value="SGNH hydrolase"/>
    <property type="match status" value="1"/>
</dbReference>
<keyword evidence="4" id="KW-1185">Reference proteome</keyword>
<name>A0ABN1G5E3_9ACTN</name>
<dbReference type="GO" id="GO:0016787">
    <property type="term" value="F:hydrolase activity"/>
    <property type="evidence" value="ECO:0007669"/>
    <property type="project" value="UniProtKB-KW"/>
</dbReference>
<dbReference type="Gene3D" id="3.40.50.1110">
    <property type="entry name" value="SGNH hydrolase"/>
    <property type="match status" value="1"/>
</dbReference>
<dbReference type="InterPro" id="IPR013830">
    <property type="entry name" value="SGNH_hydro"/>
</dbReference>
<protein>
    <submittedName>
        <fullName evidence="3">SGNH/GDSL hydrolase family protein</fullName>
    </submittedName>
</protein>
<feature type="signal peptide" evidence="1">
    <location>
        <begin position="1"/>
        <end position="37"/>
    </location>
</feature>
<organism evidence="3 4">
    <name type="scientific">Sporichthya brevicatena</name>
    <dbReference type="NCBI Taxonomy" id="171442"/>
    <lineage>
        <taxon>Bacteria</taxon>
        <taxon>Bacillati</taxon>
        <taxon>Actinomycetota</taxon>
        <taxon>Actinomycetes</taxon>
        <taxon>Sporichthyales</taxon>
        <taxon>Sporichthyaceae</taxon>
        <taxon>Sporichthya</taxon>
    </lineage>
</organism>
<feature type="domain" description="SGNH hydrolase-type esterase" evidence="2">
    <location>
        <begin position="48"/>
        <end position="273"/>
    </location>
</feature>
<evidence type="ECO:0000259" key="2">
    <source>
        <dbReference type="Pfam" id="PF13472"/>
    </source>
</evidence>
<sequence>MGDSAMAVLSATRRFRAVATATALLAALTPAATPAAAARKPAPVVAVALGDSITRGFNACGFYRDCPKRSWSTGGDAAVRSHAQRLPVATGVRIRAVNLARSGAKAAALAGQAAQAAEARARYVTVEIGANDVCTSSEDAMTPVADYRAAIREGLEVLRTGAPQARVLVASIPDVGRLWEIGKGRWQVRQVWDRLDVCPSMLAYPTSERREDVERRERVRTRVKQFNAVLEAECAAYGPQCRYDGGAVFRARFQLGQVSKWDYFHPSTSGQRLLAEVSWKAGFFAAEPARAGGA</sequence>
<dbReference type="PANTHER" id="PTHR30383">
    <property type="entry name" value="THIOESTERASE 1/PROTEASE 1/LYSOPHOSPHOLIPASE L1"/>
    <property type="match status" value="1"/>
</dbReference>
<reference evidence="3 4" key="1">
    <citation type="journal article" date="2019" name="Int. J. Syst. Evol. Microbiol.">
        <title>The Global Catalogue of Microorganisms (GCM) 10K type strain sequencing project: providing services to taxonomists for standard genome sequencing and annotation.</title>
        <authorList>
            <consortium name="The Broad Institute Genomics Platform"/>
            <consortium name="The Broad Institute Genome Sequencing Center for Infectious Disease"/>
            <person name="Wu L."/>
            <person name="Ma J."/>
        </authorList>
    </citation>
    <scope>NUCLEOTIDE SEQUENCE [LARGE SCALE GENOMIC DNA]</scope>
    <source>
        <strain evidence="3 4">JCM 10671</strain>
    </source>
</reference>
<accession>A0ABN1G5E3</accession>
<gene>
    <name evidence="3" type="ORF">GCM10009547_02750</name>
</gene>
<feature type="chain" id="PRO_5046725885" evidence="1">
    <location>
        <begin position="38"/>
        <end position="294"/>
    </location>
</feature>
<dbReference type="EMBL" id="BAAAHE010000004">
    <property type="protein sequence ID" value="GAA0604438.1"/>
    <property type="molecule type" value="Genomic_DNA"/>
</dbReference>
<dbReference type="PANTHER" id="PTHR30383:SF5">
    <property type="entry name" value="SGNH HYDROLASE-TYPE ESTERASE DOMAIN-CONTAINING PROTEIN"/>
    <property type="match status" value="1"/>
</dbReference>
<dbReference type="InterPro" id="IPR036514">
    <property type="entry name" value="SGNH_hydro_sf"/>
</dbReference>
<proteinExistence type="predicted"/>
<dbReference type="Pfam" id="PF13472">
    <property type="entry name" value="Lipase_GDSL_2"/>
    <property type="match status" value="1"/>
</dbReference>
<comment type="caution">
    <text evidence="3">The sequence shown here is derived from an EMBL/GenBank/DDBJ whole genome shotgun (WGS) entry which is preliminary data.</text>
</comment>
<evidence type="ECO:0000313" key="4">
    <source>
        <dbReference type="Proteomes" id="UP001500957"/>
    </source>
</evidence>
<dbReference type="InterPro" id="IPR051532">
    <property type="entry name" value="Ester_Hydrolysis_Enzymes"/>
</dbReference>
<dbReference type="Proteomes" id="UP001500957">
    <property type="component" value="Unassembled WGS sequence"/>
</dbReference>
<keyword evidence="3" id="KW-0378">Hydrolase</keyword>
<keyword evidence="1" id="KW-0732">Signal</keyword>